<dbReference type="Pfam" id="PF01636">
    <property type="entry name" value="APH"/>
    <property type="match status" value="1"/>
</dbReference>
<dbReference type="SUPFAM" id="SSF56112">
    <property type="entry name" value="Protein kinase-like (PK-like)"/>
    <property type="match status" value="1"/>
</dbReference>
<dbReference type="InterPro" id="IPR011009">
    <property type="entry name" value="Kinase-like_dom_sf"/>
</dbReference>
<dbReference type="EMBL" id="JBHSPA010000111">
    <property type="protein sequence ID" value="MFC5834361.1"/>
    <property type="molecule type" value="Genomic_DNA"/>
</dbReference>
<reference evidence="3" key="1">
    <citation type="journal article" date="2019" name="Int. J. Syst. Evol. Microbiol.">
        <title>The Global Catalogue of Microorganisms (GCM) 10K type strain sequencing project: providing services to taxonomists for standard genome sequencing and annotation.</title>
        <authorList>
            <consortium name="The Broad Institute Genomics Platform"/>
            <consortium name="The Broad Institute Genome Sequencing Center for Infectious Disease"/>
            <person name="Wu L."/>
            <person name="Ma J."/>
        </authorList>
    </citation>
    <scope>NUCLEOTIDE SEQUENCE [LARGE SCALE GENOMIC DNA]</scope>
    <source>
        <strain evidence="3">CCUG 53903</strain>
    </source>
</reference>
<dbReference type="RefSeq" id="WP_379523775.1">
    <property type="nucleotide sequence ID" value="NZ_JBHSPA010000111.1"/>
</dbReference>
<evidence type="ECO:0000313" key="3">
    <source>
        <dbReference type="Proteomes" id="UP001596058"/>
    </source>
</evidence>
<proteinExistence type="predicted"/>
<dbReference type="InterPro" id="IPR002575">
    <property type="entry name" value="Aminoglycoside_PTrfase"/>
</dbReference>
<keyword evidence="3" id="KW-1185">Reference proteome</keyword>
<evidence type="ECO:0000259" key="1">
    <source>
        <dbReference type="Pfam" id="PF01636"/>
    </source>
</evidence>
<dbReference type="Gene3D" id="1.10.510.10">
    <property type="entry name" value="Transferase(Phosphotransferase) domain 1"/>
    <property type="match status" value="1"/>
</dbReference>
<accession>A0ABW1D9X3</accession>
<gene>
    <name evidence="2" type="ORF">ACFPZ3_61850</name>
</gene>
<dbReference type="Proteomes" id="UP001596058">
    <property type="component" value="Unassembled WGS sequence"/>
</dbReference>
<sequence>MEASKLHRAIEAGRATAAALGLQVDDAALITNSDRITLRLLPCDVFVRVSLAAHLAGMEFEVEIARRLAEAGGPVAELDPRVEPRVYERDDFTVSLWTYYEPVGSEIAPALYADALERYHAALRQIDLEASDLTDRVAGALNEVRDRKQTPELSDPDRELLSSTLSNQSALISGGKQLLHGEPHPGNLLNTRRGPLFVDLATCCRGPIEFDLAHAPEEVAEHYPEADHDLVRQYHTLMWALISTWRWRRDDQFPDRSYWRVEALNRVRAGLT</sequence>
<organism evidence="2 3">
    <name type="scientific">Nonomuraea insulae</name>
    <dbReference type="NCBI Taxonomy" id="1616787"/>
    <lineage>
        <taxon>Bacteria</taxon>
        <taxon>Bacillati</taxon>
        <taxon>Actinomycetota</taxon>
        <taxon>Actinomycetes</taxon>
        <taxon>Streptosporangiales</taxon>
        <taxon>Streptosporangiaceae</taxon>
        <taxon>Nonomuraea</taxon>
    </lineage>
</organism>
<comment type="caution">
    <text evidence="2">The sequence shown here is derived from an EMBL/GenBank/DDBJ whole genome shotgun (WGS) entry which is preliminary data.</text>
</comment>
<evidence type="ECO:0000313" key="2">
    <source>
        <dbReference type="EMBL" id="MFC5834361.1"/>
    </source>
</evidence>
<name>A0ABW1D9X3_9ACTN</name>
<feature type="domain" description="Aminoglycoside phosphotransferase" evidence="1">
    <location>
        <begin position="45"/>
        <end position="237"/>
    </location>
</feature>
<protein>
    <submittedName>
        <fullName evidence="2">Phosphotransferase</fullName>
    </submittedName>
</protein>